<accession>A8F6A9</accession>
<comment type="similarity">
    <text evidence="7">Belongs to the binding-protein-dependent transport system permease family.</text>
</comment>
<dbReference type="PANTHER" id="PTHR30193:SF37">
    <property type="entry name" value="INNER MEMBRANE ABC TRANSPORTER PERMEASE PROTEIN YCJO"/>
    <property type="match status" value="1"/>
</dbReference>
<dbReference type="AlphaFoldDB" id="A8F6A9"/>
<feature type="transmembrane region" description="Helical" evidence="7">
    <location>
        <begin position="101"/>
        <end position="121"/>
    </location>
</feature>
<keyword evidence="4 7" id="KW-0812">Transmembrane</keyword>
<feature type="transmembrane region" description="Helical" evidence="7">
    <location>
        <begin position="68"/>
        <end position="89"/>
    </location>
</feature>
<feature type="domain" description="ABC transmembrane type-1" evidence="8">
    <location>
        <begin position="64"/>
        <end position="278"/>
    </location>
</feature>
<dbReference type="eggNOG" id="COG1175">
    <property type="taxonomic scope" value="Bacteria"/>
</dbReference>
<protein>
    <submittedName>
        <fullName evidence="9">Binding-protein-dependent transport systems inner membrane component</fullName>
    </submittedName>
</protein>
<reference evidence="9 10" key="2">
    <citation type="journal article" date="2009" name="Proc. Natl. Acad. Sci. U.S.A.">
        <title>On the chimeric nature, thermophilic origin, and phylogenetic placement of the Thermotogales.</title>
        <authorList>
            <person name="Zhaxybayeva O."/>
            <person name="Swithers K.S."/>
            <person name="Lapierre P."/>
            <person name="Fournier G.P."/>
            <person name="Bickhart D.M."/>
            <person name="DeBoy R.T."/>
            <person name="Nelson K.E."/>
            <person name="Nesbo C.L."/>
            <person name="Doolittle W.F."/>
            <person name="Gogarten J.P."/>
            <person name="Noll K.M."/>
        </authorList>
    </citation>
    <scope>NUCLEOTIDE SEQUENCE [LARGE SCALE GENOMIC DNA]</scope>
    <source>
        <strain evidence="10">ATCC BAA-301 / DSM 14385 / NBRC 107922 / TMO</strain>
    </source>
</reference>
<evidence type="ECO:0000313" key="10">
    <source>
        <dbReference type="Proteomes" id="UP000002016"/>
    </source>
</evidence>
<keyword evidence="3" id="KW-1003">Cell membrane</keyword>
<evidence type="ECO:0000256" key="3">
    <source>
        <dbReference type="ARBA" id="ARBA00022475"/>
    </source>
</evidence>
<dbReference type="CDD" id="cd06261">
    <property type="entry name" value="TM_PBP2"/>
    <property type="match status" value="1"/>
</dbReference>
<dbReference type="InterPro" id="IPR035906">
    <property type="entry name" value="MetI-like_sf"/>
</dbReference>
<name>A8F6A9_PSELT</name>
<evidence type="ECO:0000256" key="1">
    <source>
        <dbReference type="ARBA" id="ARBA00004651"/>
    </source>
</evidence>
<keyword evidence="2 7" id="KW-0813">Transport</keyword>
<dbReference type="HOGENOM" id="CLU_016047_0_0_0"/>
<dbReference type="SUPFAM" id="SSF161098">
    <property type="entry name" value="MetI-like"/>
    <property type="match status" value="1"/>
</dbReference>
<feature type="transmembrane region" description="Helical" evidence="7">
    <location>
        <begin position="7"/>
        <end position="31"/>
    </location>
</feature>
<dbReference type="PANTHER" id="PTHR30193">
    <property type="entry name" value="ABC TRANSPORTER PERMEASE PROTEIN"/>
    <property type="match status" value="1"/>
</dbReference>
<dbReference type="InterPro" id="IPR000515">
    <property type="entry name" value="MetI-like"/>
</dbReference>
<comment type="subcellular location">
    <subcellularLocation>
        <location evidence="1 7">Cell membrane</location>
        <topology evidence="1 7">Multi-pass membrane protein</topology>
    </subcellularLocation>
</comment>
<dbReference type="Proteomes" id="UP000002016">
    <property type="component" value="Chromosome"/>
</dbReference>
<evidence type="ECO:0000313" key="9">
    <source>
        <dbReference type="EMBL" id="ABV33693.1"/>
    </source>
</evidence>
<proteinExistence type="inferred from homology"/>
<feature type="transmembrane region" description="Helical" evidence="7">
    <location>
        <begin position="151"/>
        <end position="176"/>
    </location>
</feature>
<dbReference type="InterPro" id="IPR051393">
    <property type="entry name" value="ABC_transporter_permease"/>
</dbReference>
<dbReference type="GO" id="GO:0055085">
    <property type="term" value="P:transmembrane transport"/>
    <property type="evidence" value="ECO:0007669"/>
    <property type="project" value="InterPro"/>
</dbReference>
<dbReference type="STRING" id="416591.Tlet_1128"/>
<gene>
    <name evidence="9" type="ordered locus">Tlet_1128</name>
</gene>
<dbReference type="Gene3D" id="1.10.3720.10">
    <property type="entry name" value="MetI-like"/>
    <property type="match status" value="1"/>
</dbReference>
<evidence type="ECO:0000256" key="6">
    <source>
        <dbReference type="ARBA" id="ARBA00023136"/>
    </source>
</evidence>
<dbReference type="Pfam" id="PF00528">
    <property type="entry name" value="BPD_transp_1"/>
    <property type="match status" value="1"/>
</dbReference>
<evidence type="ECO:0000256" key="4">
    <source>
        <dbReference type="ARBA" id="ARBA00022692"/>
    </source>
</evidence>
<keyword evidence="10" id="KW-1185">Reference proteome</keyword>
<keyword evidence="5 7" id="KW-1133">Transmembrane helix</keyword>
<dbReference type="EMBL" id="CP000812">
    <property type="protein sequence ID" value="ABV33693.1"/>
    <property type="molecule type" value="Genomic_DNA"/>
</dbReference>
<organism evidence="9 10">
    <name type="scientific">Pseudothermotoga lettingae (strain ATCC BAA-301 / DSM 14385 / NBRC 107922 / TMO)</name>
    <name type="common">Thermotoga lettingae</name>
    <dbReference type="NCBI Taxonomy" id="416591"/>
    <lineage>
        <taxon>Bacteria</taxon>
        <taxon>Thermotogati</taxon>
        <taxon>Thermotogota</taxon>
        <taxon>Thermotogae</taxon>
        <taxon>Thermotogales</taxon>
        <taxon>Thermotogaceae</taxon>
        <taxon>Pseudothermotoga</taxon>
    </lineage>
</organism>
<feature type="transmembrane region" description="Helical" evidence="7">
    <location>
        <begin position="197"/>
        <end position="219"/>
    </location>
</feature>
<reference evidence="9 10" key="1">
    <citation type="submission" date="2007-08" db="EMBL/GenBank/DDBJ databases">
        <title>Complete sequence of Thermotoga lettingae TMO.</title>
        <authorList>
            <consortium name="US DOE Joint Genome Institute"/>
            <person name="Copeland A."/>
            <person name="Lucas S."/>
            <person name="Lapidus A."/>
            <person name="Barry K."/>
            <person name="Glavina del Rio T."/>
            <person name="Dalin E."/>
            <person name="Tice H."/>
            <person name="Pitluck S."/>
            <person name="Foster B."/>
            <person name="Bruce D."/>
            <person name="Schmutz J."/>
            <person name="Larimer F."/>
            <person name="Land M."/>
            <person name="Hauser L."/>
            <person name="Kyrpides N."/>
            <person name="Mikhailova N."/>
            <person name="Nelson K."/>
            <person name="Gogarten J.P."/>
            <person name="Noll K."/>
            <person name="Richardson P."/>
        </authorList>
    </citation>
    <scope>NUCLEOTIDE SEQUENCE [LARGE SCALE GENOMIC DNA]</scope>
    <source>
        <strain evidence="10">ATCC BAA-301 / DSM 14385 / NBRC 107922 / TMO</strain>
    </source>
</reference>
<dbReference type="PROSITE" id="PS50928">
    <property type="entry name" value="ABC_TM1"/>
    <property type="match status" value="1"/>
</dbReference>
<keyword evidence="6 7" id="KW-0472">Membrane</keyword>
<dbReference type="GO" id="GO:0005886">
    <property type="term" value="C:plasma membrane"/>
    <property type="evidence" value="ECO:0007669"/>
    <property type="project" value="UniProtKB-SubCell"/>
</dbReference>
<sequence>MRKNITPYLFLAIPFLMYCIWVIFPILQTFIVSFTKWDGMTQMKFIGIENFKRLINDKYFGLSLVNNIKWMIGFVILSIPLGLFFAILMDQKFAGHKIYKSLVYLPMALSFVVIGQIWSWILEPTGGIVNAFLNFIGLGNLAKPWLSDPKIVTYSLIAAALWRQIPYAMVLFLAGLKNVSSELVEAAVVDGANAFQRFFYVILPALKPAMVIAITVNIIDSLRAFDIVFVMTRGGPYYSSSVMANYMYVQAFHNYRMGYGASVAVVQFLITFSFILLYLINVLKKEER</sequence>
<evidence type="ECO:0000259" key="8">
    <source>
        <dbReference type="PROSITE" id="PS50928"/>
    </source>
</evidence>
<dbReference type="KEGG" id="tle:Tlet_1128"/>
<evidence type="ECO:0000256" key="7">
    <source>
        <dbReference type="RuleBase" id="RU363032"/>
    </source>
</evidence>
<feature type="transmembrane region" description="Helical" evidence="7">
    <location>
        <begin position="257"/>
        <end position="280"/>
    </location>
</feature>
<evidence type="ECO:0000256" key="5">
    <source>
        <dbReference type="ARBA" id="ARBA00022989"/>
    </source>
</evidence>
<dbReference type="RefSeq" id="WP_012003174.1">
    <property type="nucleotide sequence ID" value="NZ_BSDV01000001.1"/>
</dbReference>
<evidence type="ECO:0000256" key="2">
    <source>
        <dbReference type="ARBA" id="ARBA00022448"/>
    </source>
</evidence>